<sequence length="95" mass="10748">MAVCGRQCATAGLSHFSITSVARLGNQRARPTDWLSSERVFCGYYRPQYRLPLTCAKRRICALNYKHISPVLSAIRASSSCEQCPPLEENRRDTR</sequence>
<reference evidence="1" key="1">
    <citation type="journal article" date="2023" name="G3 (Bethesda)">
        <title>A reference genome for the long-term kleptoplast-retaining sea slug Elysia crispata morphotype clarki.</title>
        <authorList>
            <person name="Eastman K.E."/>
            <person name="Pendleton A.L."/>
            <person name="Shaikh M.A."/>
            <person name="Suttiyut T."/>
            <person name="Ogas R."/>
            <person name="Tomko P."/>
            <person name="Gavelis G."/>
            <person name="Widhalm J.R."/>
            <person name="Wisecaver J.H."/>
        </authorList>
    </citation>
    <scope>NUCLEOTIDE SEQUENCE</scope>
    <source>
        <strain evidence="1">ECLA1</strain>
    </source>
</reference>
<gene>
    <name evidence="1" type="ORF">RRG08_021089</name>
</gene>
<accession>A0AAE1E0Y9</accession>
<protein>
    <submittedName>
        <fullName evidence="1">Uncharacterized protein</fullName>
    </submittedName>
</protein>
<evidence type="ECO:0000313" key="1">
    <source>
        <dbReference type="EMBL" id="KAK3789992.1"/>
    </source>
</evidence>
<evidence type="ECO:0000313" key="2">
    <source>
        <dbReference type="Proteomes" id="UP001283361"/>
    </source>
</evidence>
<keyword evidence="2" id="KW-1185">Reference proteome</keyword>
<organism evidence="1 2">
    <name type="scientific">Elysia crispata</name>
    <name type="common">lettuce slug</name>
    <dbReference type="NCBI Taxonomy" id="231223"/>
    <lineage>
        <taxon>Eukaryota</taxon>
        <taxon>Metazoa</taxon>
        <taxon>Spiralia</taxon>
        <taxon>Lophotrochozoa</taxon>
        <taxon>Mollusca</taxon>
        <taxon>Gastropoda</taxon>
        <taxon>Heterobranchia</taxon>
        <taxon>Euthyneura</taxon>
        <taxon>Panpulmonata</taxon>
        <taxon>Sacoglossa</taxon>
        <taxon>Placobranchoidea</taxon>
        <taxon>Plakobranchidae</taxon>
        <taxon>Elysia</taxon>
    </lineage>
</organism>
<dbReference type="AlphaFoldDB" id="A0AAE1E0Y9"/>
<name>A0AAE1E0Y9_9GAST</name>
<dbReference type="EMBL" id="JAWDGP010001596">
    <property type="protein sequence ID" value="KAK3789992.1"/>
    <property type="molecule type" value="Genomic_DNA"/>
</dbReference>
<comment type="caution">
    <text evidence="1">The sequence shown here is derived from an EMBL/GenBank/DDBJ whole genome shotgun (WGS) entry which is preliminary data.</text>
</comment>
<proteinExistence type="predicted"/>
<dbReference type="Proteomes" id="UP001283361">
    <property type="component" value="Unassembled WGS sequence"/>
</dbReference>